<evidence type="ECO:0000256" key="2">
    <source>
        <dbReference type="ARBA" id="ARBA00022500"/>
    </source>
</evidence>
<evidence type="ECO:0000256" key="4">
    <source>
        <dbReference type="PROSITE-ProRule" id="PRU00169"/>
    </source>
</evidence>
<dbReference type="RefSeq" id="WP_066049051.1">
    <property type="nucleotide sequence ID" value="NZ_CP014223.1"/>
</dbReference>
<evidence type="ECO:0000313" key="9">
    <source>
        <dbReference type="Proteomes" id="UP000184204"/>
    </source>
</evidence>
<dbReference type="InterPro" id="IPR011006">
    <property type="entry name" value="CheY-like_superfamily"/>
</dbReference>
<proteinExistence type="predicted"/>
<reference evidence="7" key="3">
    <citation type="submission" date="2016-11" db="EMBL/GenBank/DDBJ databases">
        <authorList>
            <person name="Varghese N."/>
            <person name="Submissions S."/>
        </authorList>
    </citation>
    <scope>NUCLEOTIDE SEQUENCE</scope>
    <source>
        <strain evidence="7">DSM 1682</strain>
    </source>
</reference>
<evidence type="ECO:0000259" key="5">
    <source>
        <dbReference type="PROSITE" id="PS50110"/>
    </source>
</evidence>
<evidence type="ECO:0000313" key="8">
    <source>
        <dbReference type="Proteomes" id="UP000068026"/>
    </source>
</evidence>
<dbReference type="Gene3D" id="3.40.1550.10">
    <property type="entry name" value="CheC-like"/>
    <property type="match status" value="1"/>
</dbReference>
<dbReference type="CDD" id="cd17906">
    <property type="entry name" value="CheX"/>
    <property type="match status" value="1"/>
</dbReference>
<dbReference type="InterPro" id="IPR052048">
    <property type="entry name" value="ST_Response_Regulator"/>
</dbReference>
<protein>
    <recommendedName>
        <fullName evidence="1">Stage 0 sporulation protein A homolog</fullName>
    </recommendedName>
</protein>
<reference evidence="6 8" key="1">
    <citation type="journal article" date="2016" name="Genome Announc.">
        <title>Complete Genome Sequence of the Amino Acid-Fermenting Clostridium propionicum X2 (DSM 1682).</title>
        <authorList>
            <person name="Poehlein A."/>
            <person name="Schlien K."/>
            <person name="Chowdhury N.P."/>
            <person name="Gottschalk G."/>
            <person name="Buckel W."/>
            <person name="Daniel R."/>
        </authorList>
    </citation>
    <scope>NUCLEOTIDE SEQUENCE [LARGE SCALE GENOMIC DNA]</scope>
    <source>
        <strain evidence="6 8">X2</strain>
    </source>
</reference>
<dbReference type="Proteomes" id="UP000184204">
    <property type="component" value="Unassembled WGS sequence"/>
</dbReference>
<feature type="domain" description="Response regulatory" evidence="5">
    <location>
        <begin position="5"/>
        <end position="120"/>
    </location>
</feature>
<feature type="modified residue" description="4-aspartylphosphate" evidence="4">
    <location>
        <position position="55"/>
    </location>
</feature>
<dbReference type="EMBL" id="CP014223">
    <property type="protein sequence ID" value="AMJ40821.1"/>
    <property type="molecule type" value="Genomic_DNA"/>
</dbReference>
<dbReference type="Pfam" id="PF13690">
    <property type="entry name" value="CheX"/>
    <property type="match status" value="1"/>
</dbReference>
<dbReference type="SMART" id="SM00448">
    <property type="entry name" value="REC"/>
    <property type="match status" value="1"/>
</dbReference>
<dbReference type="Proteomes" id="UP000068026">
    <property type="component" value="Chromosome"/>
</dbReference>
<dbReference type="PROSITE" id="PS50110">
    <property type="entry name" value="RESPONSE_REGULATORY"/>
    <property type="match status" value="1"/>
</dbReference>
<dbReference type="Pfam" id="PF00072">
    <property type="entry name" value="Response_reg"/>
    <property type="match status" value="1"/>
</dbReference>
<comment type="function">
    <text evidence="3">May play the central regulatory role in sporulation. It may be an element of the effector pathway responsible for the activation of sporulation genes in response to nutritional stress. Spo0A may act in concert with spo0H (a sigma factor) to control the expression of some genes that are critical to the sporulation process.</text>
</comment>
<evidence type="ECO:0000256" key="1">
    <source>
        <dbReference type="ARBA" id="ARBA00018672"/>
    </source>
</evidence>
<dbReference type="EMBL" id="FQUA01000006">
    <property type="protein sequence ID" value="SHE74244.1"/>
    <property type="molecule type" value="Genomic_DNA"/>
</dbReference>
<evidence type="ECO:0000313" key="7">
    <source>
        <dbReference type="EMBL" id="SHE74244.1"/>
    </source>
</evidence>
<reference evidence="8" key="2">
    <citation type="submission" date="2016-01" db="EMBL/GenBank/DDBJ databases">
        <authorList>
            <person name="Poehlein A."/>
            <person name="Schlien K."/>
            <person name="Gottschalk G."/>
            <person name="Buckel W."/>
            <person name="Daniel R."/>
        </authorList>
    </citation>
    <scope>NUCLEOTIDE SEQUENCE [LARGE SCALE GENOMIC DNA]</scope>
    <source>
        <strain evidence="8">X2</strain>
    </source>
</reference>
<dbReference type="InterPro" id="IPR028051">
    <property type="entry name" value="CheX-like_dom"/>
</dbReference>
<dbReference type="KEGG" id="cpro:CPRO_12280"/>
<organism evidence="7 9">
    <name type="scientific">Anaerotignum propionicum DSM 1682</name>
    <dbReference type="NCBI Taxonomy" id="991789"/>
    <lineage>
        <taxon>Bacteria</taxon>
        <taxon>Bacillati</taxon>
        <taxon>Bacillota</taxon>
        <taxon>Clostridia</taxon>
        <taxon>Lachnospirales</taxon>
        <taxon>Anaerotignaceae</taxon>
        <taxon>Anaerotignum</taxon>
    </lineage>
</organism>
<evidence type="ECO:0000313" key="6">
    <source>
        <dbReference type="EMBL" id="AMJ40821.1"/>
    </source>
</evidence>
<keyword evidence="2" id="KW-0145">Chemotaxis</keyword>
<accession>A0A0X1U7B2</accession>
<keyword evidence="4" id="KW-0597">Phosphoprotein</keyword>
<evidence type="ECO:0000256" key="3">
    <source>
        <dbReference type="ARBA" id="ARBA00024867"/>
    </source>
</evidence>
<dbReference type="Gene3D" id="3.40.50.2300">
    <property type="match status" value="1"/>
</dbReference>
<dbReference type="PANTHER" id="PTHR43228">
    <property type="entry name" value="TWO-COMPONENT RESPONSE REGULATOR"/>
    <property type="match status" value="1"/>
</dbReference>
<dbReference type="PANTHER" id="PTHR43228:SF1">
    <property type="entry name" value="TWO-COMPONENT RESPONSE REGULATOR ARR22"/>
    <property type="match status" value="1"/>
</dbReference>
<dbReference type="AlphaFoldDB" id="A0A0X1U7B2"/>
<sequence length="287" mass="31769">MKDIKIVIVDDSLFSVAMISNILQEKGFEVIGSANSMKEAVEVVSALKPDLVTMDMTMPDADGLECTKALRKIDPDLKVVVISSMMDEEILRKAKKEKVSGYVQKPVDGDELSLLIRRIMADEELFAELEQLYFTAFKEALTDTFNKFFKAVPTYNEARTCNDEYTSRGVSVVMGVIGKYSGRMILDMSFDSARKAASSVLKKEELSEEYVINVLGEMANIIAGNACSMLNKNNEIFGLRVAPPTVVHGESITISKLKLDTVTSVEADSLFGEIYMSVGFNRSECNE</sequence>
<dbReference type="OrthoDB" id="9779069at2"/>
<dbReference type="SUPFAM" id="SSF52172">
    <property type="entry name" value="CheY-like"/>
    <property type="match status" value="1"/>
</dbReference>
<keyword evidence="8" id="KW-1185">Reference proteome</keyword>
<dbReference type="GO" id="GO:0006935">
    <property type="term" value="P:chemotaxis"/>
    <property type="evidence" value="ECO:0007669"/>
    <property type="project" value="UniProtKB-KW"/>
</dbReference>
<dbReference type="InterPro" id="IPR028976">
    <property type="entry name" value="CheC-like_sf"/>
</dbReference>
<dbReference type="SUPFAM" id="SSF103039">
    <property type="entry name" value="CheC-like"/>
    <property type="match status" value="1"/>
</dbReference>
<dbReference type="GO" id="GO:0000160">
    <property type="term" value="P:phosphorelay signal transduction system"/>
    <property type="evidence" value="ECO:0007669"/>
    <property type="project" value="InterPro"/>
</dbReference>
<name>A0A0X1U7B2_ANAPI</name>
<reference evidence="9" key="4">
    <citation type="submission" date="2016-11" db="EMBL/GenBank/DDBJ databases">
        <authorList>
            <person name="Jaros S."/>
            <person name="Januszkiewicz K."/>
            <person name="Wedrychowicz H."/>
        </authorList>
    </citation>
    <scope>NUCLEOTIDE SEQUENCE [LARGE SCALE GENOMIC DNA]</scope>
    <source>
        <strain evidence="9">DSM 1682</strain>
    </source>
</reference>
<dbReference type="InterPro" id="IPR001789">
    <property type="entry name" value="Sig_transdc_resp-reg_receiver"/>
</dbReference>
<gene>
    <name evidence="6" type="primary">cheY_1</name>
    <name evidence="6" type="ORF">CPRO_12280</name>
    <name evidence="7" type="ORF">SAMN02745151_01639</name>
</gene>